<feature type="compositionally biased region" description="Basic residues" evidence="5">
    <location>
        <begin position="15"/>
        <end position="33"/>
    </location>
</feature>
<dbReference type="GO" id="GO:0006364">
    <property type="term" value="P:rRNA processing"/>
    <property type="evidence" value="ECO:0007669"/>
    <property type="project" value="InterPro"/>
</dbReference>
<dbReference type="InterPro" id="IPR039754">
    <property type="entry name" value="Esf1"/>
</dbReference>
<feature type="compositionally biased region" description="Polar residues" evidence="5">
    <location>
        <begin position="125"/>
        <end position="140"/>
    </location>
</feature>
<comment type="similarity">
    <text evidence="2">Belongs to the ESF1 family.</text>
</comment>
<dbReference type="PANTHER" id="PTHR12202:SF0">
    <property type="entry name" value="ESF1 HOMOLOG"/>
    <property type="match status" value="1"/>
</dbReference>
<dbReference type="eggNOG" id="KOG2318">
    <property type="taxonomic scope" value="Eukaryota"/>
</dbReference>
<evidence type="ECO:0000256" key="4">
    <source>
        <dbReference type="ARBA" id="ARBA00023242"/>
    </source>
</evidence>
<feature type="region of interest" description="Disordered" evidence="5">
    <location>
        <begin position="452"/>
        <end position="477"/>
    </location>
</feature>
<feature type="compositionally biased region" description="Basic and acidic residues" evidence="5">
    <location>
        <begin position="324"/>
        <end position="334"/>
    </location>
</feature>
<feature type="compositionally biased region" description="Basic residues" evidence="5">
    <location>
        <begin position="637"/>
        <end position="648"/>
    </location>
</feature>
<dbReference type="Gramene" id="OGLUM07G16730.2">
    <property type="protein sequence ID" value="OGLUM07G16730.2"/>
    <property type="gene ID" value="OGLUM07G16730"/>
</dbReference>
<evidence type="ECO:0000259" key="6">
    <source>
        <dbReference type="Pfam" id="PF08159"/>
    </source>
</evidence>
<feature type="compositionally biased region" description="Acidic residues" evidence="5">
    <location>
        <begin position="181"/>
        <end position="215"/>
    </location>
</feature>
<reference evidence="8" key="2">
    <citation type="submission" date="2018-05" db="EMBL/GenBank/DDBJ databases">
        <title>OgluRS3 (Oryza glumaepatula Reference Sequence Version 3).</title>
        <authorList>
            <person name="Zhang J."/>
            <person name="Kudrna D."/>
            <person name="Lee S."/>
            <person name="Talag J."/>
            <person name="Welchert J."/>
            <person name="Wing R.A."/>
        </authorList>
    </citation>
    <scope>NUCLEOTIDE SEQUENCE [LARGE SCALE GENOMIC DNA]</scope>
</reference>
<keyword evidence="4" id="KW-0539">Nucleus</keyword>
<evidence type="ECO:0000256" key="2">
    <source>
        <dbReference type="ARBA" id="ARBA00009087"/>
    </source>
</evidence>
<evidence type="ECO:0000256" key="5">
    <source>
        <dbReference type="SAM" id="MobiDB-lite"/>
    </source>
</evidence>
<dbReference type="HOGENOM" id="CLU_010564_1_1_1"/>
<evidence type="ECO:0000313" key="9">
    <source>
        <dbReference type="Proteomes" id="UP000026961"/>
    </source>
</evidence>
<keyword evidence="3" id="KW-0175">Coiled coil</keyword>
<evidence type="ECO:0000256" key="3">
    <source>
        <dbReference type="ARBA" id="ARBA00023054"/>
    </source>
</evidence>
<dbReference type="PANTHER" id="PTHR12202">
    <property type="entry name" value="ESF1 HOMOLOG"/>
    <property type="match status" value="1"/>
</dbReference>
<evidence type="ECO:0000256" key="1">
    <source>
        <dbReference type="ARBA" id="ARBA00004604"/>
    </source>
</evidence>
<comment type="subcellular location">
    <subcellularLocation>
        <location evidence="1">Nucleus</location>
        <location evidence="1">Nucleolus</location>
    </subcellularLocation>
</comment>
<dbReference type="STRING" id="40148.A0A0E0AKU7"/>
<dbReference type="Pfam" id="PF25121">
    <property type="entry name" value="RRM_ESF1"/>
    <property type="match status" value="1"/>
</dbReference>
<dbReference type="GO" id="GO:0003723">
    <property type="term" value="F:RNA binding"/>
    <property type="evidence" value="ECO:0007669"/>
    <property type="project" value="TreeGrafter"/>
</dbReference>
<feature type="region of interest" description="Disordered" evidence="5">
    <location>
        <begin position="516"/>
        <end position="659"/>
    </location>
</feature>
<dbReference type="InterPro" id="IPR056750">
    <property type="entry name" value="RRM_ESF1"/>
</dbReference>
<sequence length="764" mass="86725">MAPPPGNSDELASSKKVKKSNSKEERKHKKGKHERPAASDEAPTPRSDAKGSKGKKRKHKDGEGEKEHGKRSKERKGDGEAAAEARRGDEKVRRAMEDERFAAARTDPRFRPMRRKEAKVELDSRFTSMLTDPRFSSSSAPVDKHGRRCREKGGRENPMLQYYLSQEEEEEEKKEKAKLVEEEEAGEEQQGEEESSSSDDDDDDEDEEEDDDDEVYSVGSDIAHYLMGRHDDTPMIDKETHRLAVVNMDWDHIKAVDLYMVMTSCLPKGGRVLSVSVYPSEFGLELMKIESTKGPAALVDVNGSDGEYSGDDDDDDDDEEDSSDTEHDSEAENNKLRTYELNRLRYYYAVVVCDSSATANHLYMNLDGTELLKTSNVFDLQFIPDSMEFKHPARDVATEAPPNYKEPNFETRALQHSKVKLTWDDDEPERKKVLRRKFTDDQLDDLDMYLASDDSASDDEGADNHSDESLQSGAKRKLTREERLALLLQGEKSEEEQTDGEDMEITFNTELEDLSKRILDRKVNNEKTVWEKHQEKMKEKRKSRKKRSRDDDDDDDDDDGYSSEDGLDEHDDFFDDEMSDEEIKPNKKQKAKAKDKGKGKGKDKLPEQHLEDEATREELELLVAADKDAGNGAKGYNLKRKKGKKGKKGKEQSVEDELPDIDLSKDERFSAMFNSHLFALDPTDPQYKRSAAFMRKQAGTKGAQEPSLGGRSRGRGTLPPDDVLTDTHDQKPDGTSTEKLETMSAVKSLKRKLTALKNTSRSDR</sequence>
<feature type="region of interest" description="Disordered" evidence="5">
    <location>
        <begin position="1"/>
        <end position="218"/>
    </location>
</feature>
<dbReference type="GO" id="GO:0005730">
    <property type="term" value="C:nucleolus"/>
    <property type="evidence" value="ECO:0007669"/>
    <property type="project" value="UniProtKB-SubCell"/>
</dbReference>
<keyword evidence="9" id="KW-1185">Reference proteome</keyword>
<dbReference type="Proteomes" id="UP000026961">
    <property type="component" value="Chromosome 7"/>
</dbReference>
<feature type="domain" description="NUC153" evidence="6">
    <location>
        <begin position="666"/>
        <end position="690"/>
    </location>
</feature>
<feature type="compositionally biased region" description="Acidic residues" evidence="5">
    <location>
        <begin position="551"/>
        <end position="580"/>
    </location>
</feature>
<evidence type="ECO:0000259" key="7">
    <source>
        <dbReference type="Pfam" id="PF25121"/>
    </source>
</evidence>
<feature type="compositionally biased region" description="Basic and acidic residues" evidence="5">
    <location>
        <begin position="516"/>
        <end position="538"/>
    </location>
</feature>
<feature type="compositionally biased region" description="Acidic residues" evidence="5">
    <location>
        <begin position="308"/>
        <end position="323"/>
    </location>
</feature>
<dbReference type="Gramene" id="OGLUM07G16730.1">
    <property type="protein sequence ID" value="OGLUM07G16730.1"/>
    <property type="gene ID" value="OGLUM07G16730"/>
</dbReference>
<protein>
    <submittedName>
        <fullName evidence="8">Uncharacterized protein</fullName>
    </submittedName>
</protein>
<dbReference type="EnsemblPlants" id="OGLUM07G16730.1">
    <property type="protein sequence ID" value="OGLUM07G16730.1"/>
    <property type="gene ID" value="OGLUM07G16730"/>
</dbReference>
<dbReference type="InterPro" id="IPR012580">
    <property type="entry name" value="NUC153"/>
</dbReference>
<feature type="compositionally biased region" description="Basic and acidic residues" evidence="5">
    <location>
        <begin position="592"/>
        <end position="629"/>
    </location>
</feature>
<proteinExistence type="inferred from homology"/>
<feature type="domain" description="ESF1 RRM" evidence="7">
    <location>
        <begin position="240"/>
        <end position="398"/>
    </location>
</feature>
<evidence type="ECO:0000313" key="8">
    <source>
        <dbReference type="EnsemblPlants" id="OGLUM07G16730.2"/>
    </source>
</evidence>
<dbReference type="Pfam" id="PF08159">
    <property type="entry name" value="NUC153"/>
    <property type="match status" value="1"/>
</dbReference>
<feature type="compositionally biased region" description="Basic and acidic residues" evidence="5">
    <location>
        <begin position="725"/>
        <end position="741"/>
    </location>
</feature>
<accession>A0A0E0AKU7</accession>
<organism evidence="8">
    <name type="scientific">Oryza glumipatula</name>
    <dbReference type="NCBI Taxonomy" id="40148"/>
    <lineage>
        <taxon>Eukaryota</taxon>
        <taxon>Viridiplantae</taxon>
        <taxon>Streptophyta</taxon>
        <taxon>Embryophyta</taxon>
        <taxon>Tracheophyta</taxon>
        <taxon>Spermatophyta</taxon>
        <taxon>Magnoliopsida</taxon>
        <taxon>Liliopsida</taxon>
        <taxon>Poales</taxon>
        <taxon>Poaceae</taxon>
        <taxon>BOP clade</taxon>
        <taxon>Oryzoideae</taxon>
        <taxon>Oryzeae</taxon>
        <taxon>Oryzinae</taxon>
        <taxon>Oryza</taxon>
    </lineage>
</organism>
<reference evidence="8" key="1">
    <citation type="submission" date="2015-04" db="UniProtKB">
        <authorList>
            <consortium name="EnsemblPlants"/>
        </authorList>
    </citation>
    <scope>IDENTIFICATION</scope>
</reference>
<feature type="region of interest" description="Disordered" evidence="5">
    <location>
        <begin position="297"/>
        <end position="334"/>
    </location>
</feature>
<name>A0A0E0AKU7_9ORYZ</name>
<feature type="compositionally biased region" description="Basic and acidic residues" evidence="5">
    <location>
        <begin position="75"/>
        <end position="110"/>
    </location>
</feature>
<dbReference type="AlphaFoldDB" id="A0A0E0AKU7"/>
<dbReference type="EnsemblPlants" id="OGLUM07G16730.2">
    <property type="protein sequence ID" value="OGLUM07G16730.2"/>
    <property type="gene ID" value="OGLUM07G16730"/>
</dbReference>
<feature type="region of interest" description="Disordered" evidence="5">
    <location>
        <begin position="691"/>
        <end position="764"/>
    </location>
</feature>